<dbReference type="EMBL" id="CP017613">
    <property type="protein sequence ID" value="ATW34383.1"/>
    <property type="molecule type" value="Genomic_DNA"/>
</dbReference>
<reference evidence="2" key="2">
    <citation type="submission" date="2017-11" db="EMBL/GenBank/DDBJ databases">
        <title>PacBio sequencing of new strain of the secondary endosymbiont Candidatus Hamiltonella defensa.</title>
        <authorList>
            <person name="Strand M.R."/>
            <person name="Oliver K."/>
        </authorList>
    </citation>
    <scope>NUCLEOTIDE SEQUENCE [LARGE SCALE GENOMIC DNA]</scope>
    <source>
        <strain evidence="2">ZA17</strain>
    </source>
</reference>
<proteinExistence type="predicted"/>
<gene>
    <name evidence="1" type="ORF">BJP43_09075</name>
</gene>
<evidence type="ECO:0000313" key="1">
    <source>
        <dbReference type="EMBL" id="ATW34383.1"/>
    </source>
</evidence>
<dbReference type="AlphaFoldDB" id="A0A2D3TF90"/>
<organism evidence="1 2">
    <name type="scientific">Candidatus Williamhamiltonella defendens</name>
    <dbReference type="NCBI Taxonomy" id="138072"/>
    <lineage>
        <taxon>Bacteria</taxon>
        <taxon>Pseudomonadati</taxon>
        <taxon>Pseudomonadota</taxon>
        <taxon>Gammaproteobacteria</taxon>
        <taxon>Enterobacterales</taxon>
        <taxon>Enterobacteriaceae</taxon>
        <taxon>aphid secondary symbionts</taxon>
        <taxon>Candidatus Williamhamiltonella</taxon>
    </lineage>
</organism>
<dbReference type="Proteomes" id="UP000229055">
    <property type="component" value="Chromosome"/>
</dbReference>
<protein>
    <recommendedName>
        <fullName evidence="3">Phage tail protein</fullName>
    </recommendedName>
</protein>
<evidence type="ECO:0000313" key="2">
    <source>
        <dbReference type="Proteomes" id="UP000229055"/>
    </source>
</evidence>
<reference evidence="2" key="1">
    <citation type="submission" date="2016-10" db="EMBL/GenBank/DDBJ databases">
        <authorList>
            <person name="Chevignon G."/>
        </authorList>
    </citation>
    <scope>NUCLEOTIDE SEQUENCE [LARGE SCALE GENOMIC DNA]</scope>
    <source>
        <strain evidence="2">ZA17</strain>
    </source>
</reference>
<evidence type="ECO:0008006" key="3">
    <source>
        <dbReference type="Google" id="ProtNLM"/>
    </source>
</evidence>
<dbReference type="RefSeq" id="WP_100096930.1">
    <property type="nucleotide sequence ID" value="NZ_CP017613.1"/>
</dbReference>
<dbReference type="Gene3D" id="6.20.70.20">
    <property type="match status" value="1"/>
</dbReference>
<sequence length="233" mass="25731">MQKIGDITNTATPDGEFTEGNVAGGVSPTLLPAKWFNTIQRELCHVITKNGGVLNPDDDTQIVEILNSVFLSKNDNGADIPDKHQFIENLGLSETVDCAKNALDKRHGGEVQGQIQVNDTLRVSKNGKTATYQEDGNIDGECWGGLLNQWITTKITEAVQSRAPWEEVNRTFVRDIRLSSAQLMSVQGYDRQLPAGAVVTGFKTDGLWEIKSYAYYRFIQKNINGQWITVGQG</sequence>
<name>A0A2D3TF90_9ENTR</name>
<accession>A0A2D3TF90</accession>